<organism evidence="1 2">
    <name type="scientific">Rhizophagus irregularis</name>
    <dbReference type="NCBI Taxonomy" id="588596"/>
    <lineage>
        <taxon>Eukaryota</taxon>
        <taxon>Fungi</taxon>
        <taxon>Fungi incertae sedis</taxon>
        <taxon>Mucoromycota</taxon>
        <taxon>Glomeromycotina</taxon>
        <taxon>Glomeromycetes</taxon>
        <taxon>Glomerales</taxon>
        <taxon>Glomeraceae</taxon>
        <taxon>Rhizophagus</taxon>
    </lineage>
</organism>
<gene>
    <name evidence="1" type="ORF">CHRIB12_LOCUS18926</name>
</gene>
<dbReference type="EMBL" id="CAGKOT010000051">
    <property type="protein sequence ID" value="CAB5384563.1"/>
    <property type="molecule type" value="Genomic_DNA"/>
</dbReference>
<comment type="caution">
    <text evidence="1">The sequence shown here is derived from an EMBL/GenBank/DDBJ whole genome shotgun (WGS) entry which is preliminary data.</text>
</comment>
<evidence type="ECO:0000313" key="2">
    <source>
        <dbReference type="Proteomes" id="UP000684084"/>
    </source>
</evidence>
<sequence>MINKVTRIVITKGRENCQVLGNLHKRYKAGGEVEKENIHPETNEPTVEKRNFRKNQDNIEKVVDSLTSEESINVFLARQRLKFVKGNLNKQEMKDSMFLELNIAAHNIDGIASVLSIQKLYNLLEFINENSIDIMAKIACINLFKIL</sequence>
<dbReference type="AlphaFoldDB" id="A0A916EEE6"/>
<proteinExistence type="predicted"/>
<dbReference type="Proteomes" id="UP000684084">
    <property type="component" value="Unassembled WGS sequence"/>
</dbReference>
<protein>
    <submittedName>
        <fullName evidence="1">Uncharacterized protein</fullName>
    </submittedName>
</protein>
<reference evidence="1" key="1">
    <citation type="submission" date="2020-05" db="EMBL/GenBank/DDBJ databases">
        <authorList>
            <person name="Rincon C."/>
            <person name="Sanders R I."/>
            <person name="Robbins C."/>
            <person name="Chaturvedi A."/>
        </authorList>
    </citation>
    <scope>NUCLEOTIDE SEQUENCE</scope>
    <source>
        <strain evidence="1">CHB12</strain>
    </source>
</reference>
<dbReference type="OrthoDB" id="2336663at2759"/>
<accession>A0A916EEE6</accession>
<evidence type="ECO:0000313" key="1">
    <source>
        <dbReference type="EMBL" id="CAB5384563.1"/>
    </source>
</evidence>
<name>A0A916EEE6_9GLOM</name>